<proteinExistence type="predicted"/>
<dbReference type="Proteomes" id="UP000789901">
    <property type="component" value="Unassembled WGS sequence"/>
</dbReference>
<reference evidence="1 2" key="1">
    <citation type="submission" date="2021-06" db="EMBL/GenBank/DDBJ databases">
        <authorList>
            <person name="Kallberg Y."/>
            <person name="Tangrot J."/>
            <person name="Rosling A."/>
        </authorList>
    </citation>
    <scope>NUCLEOTIDE SEQUENCE [LARGE SCALE GENOMIC DNA]</scope>
    <source>
        <strain evidence="1 2">120-4 pot B 10/14</strain>
    </source>
</reference>
<feature type="non-terminal residue" evidence="1">
    <location>
        <position position="1"/>
    </location>
</feature>
<name>A0ABN7W9W6_GIGMA</name>
<gene>
    <name evidence="1" type="ORF">GMARGA_LOCUS28127</name>
</gene>
<keyword evidence="2" id="KW-1185">Reference proteome</keyword>
<accession>A0ABN7W9W6</accession>
<dbReference type="EMBL" id="CAJVQB010035462">
    <property type="protein sequence ID" value="CAG8822571.1"/>
    <property type="molecule type" value="Genomic_DNA"/>
</dbReference>
<evidence type="ECO:0000313" key="2">
    <source>
        <dbReference type="Proteomes" id="UP000789901"/>
    </source>
</evidence>
<organism evidence="1 2">
    <name type="scientific">Gigaspora margarita</name>
    <dbReference type="NCBI Taxonomy" id="4874"/>
    <lineage>
        <taxon>Eukaryota</taxon>
        <taxon>Fungi</taxon>
        <taxon>Fungi incertae sedis</taxon>
        <taxon>Mucoromycota</taxon>
        <taxon>Glomeromycotina</taxon>
        <taxon>Glomeromycetes</taxon>
        <taxon>Diversisporales</taxon>
        <taxon>Gigasporaceae</taxon>
        <taxon>Gigaspora</taxon>
    </lineage>
</organism>
<sequence length="85" mass="9973">IANDIILCINKKLDLEIDLLQVQNLDEREQDLRSWKKILEKRCLAENASSRNKEIQEKVKKCYEMIVNNQGQMLMSLLNKAITKL</sequence>
<protein>
    <submittedName>
        <fullName evidence="1">11213_t:CDS:1</fullName>
    </submittedName>
</protein>
<comment type="caution">
    <text evidence="1">The sequence shown here is derived from an EMBL/GenBank/DDBJ whole genome shotgun (WGS) entry which is preliminary data.</text>
</comment>
<evidence type="ECO:0000313" key="1">
    <source>
        <dbReference type="EMBL" id="CAG8822571.1"/>
    </source>
</evidence>